<keyword evidence="1" id="KW-0812">Transmembrane</keyword>
<dbReference type="EMBL" id="CM000880">
    <property type="protein sequence ID" value="PNT77291.1"/>
    <property type="molecule type" value="Genomic_DNA"/>
</dbReference>
<keyword evidence="4" id="KW-1185">Reference proteome</keyword>
<reference evidence="3" key="3">
    <citation type="submission" date="2018-08" db="UniProtKB">
        <authorList>
            <consortium name="EnsemblPlants"/>
        </authorList>
    </citation>
    <scope>IDENTIFICATION</scope>
    <source>
        <strain evidence="3">cv. Bd21</strain>
    </source>
</reference>
<evidence type="ECO:0000313" key="3">
    <source>
        <dbReference type="EnsemblPlants" id="PNT77290"/>
    </source>
</evidence>
<dbReference type="EnsemblPlants" id="PNT77290">
    <property type="protein sequence ID" value="PNT77290"/>
    <property type="gene ID" value="BRADI_1g60650v3"/>
</dbReference>
<name>A0A2K2DSN5_BRADI</name>
<keyword evidence="1" id="KW-0472">Membrane</keyword>
<sequence>MVATRFFPRVRLLCDGARTEPGTEPTALATSHLHKVLIPEPTNQLRPHPRSTQYVARRHRRLQCQGPSTGAQLIGRLYSLLPSAPTPPSLLHQPVNCLPMQQGVGISTSLTIHVSICVHSYFFFFSLFVCIYLVHLKFDLCGLVNNSSRSLGCETNSTPLVLLIQLRSLIYKIGTLSIVPLAGDLHRTKNIDLHQQDVSVKGKGSLRNIKWLSFTSTRKKFKFMHKIAK</sequence>
<keyword evidence="1" id="KW-1133">Transmembrane helix</keyword>
<evidence type="ECO:0000256" key="1">
    <source>
        <dbReference type="SAM" id="Phobius"/>
    </source>
</evidence>
<dbReference type="EnsemblPlants" id="PNT77291">
    <property type="protein sequence ID" value="PNT77291"/>
    <property type="gene ID" value="BRADI_1g60650v3"/>
</dbReference>
<organism evidence="2">
    <name type="scientific">Brachypodium distachyon</name>
    <name type="common">Purple false brome</name>
    <name type="synonym">Trachynia distachya</name>
    <dbReference type="NCBI Taxonomy" id="15368"/>
    <lineage>
        <taxon>Eukaryota</taxon>
        <taxon>Viridiplantae</taxon>
        <taxon>Streptophyta</taxon>
        <taxon>Embryophyta</taxon>
        <taxon>Tracheophyta</taxon>
        <taxon>Spermatophyta</taxon>
        <taxon>Magnoliopsida</taxon>
        <taxon>Liliopsida</taxon>
        <taxon>Poales</taxon>
        <taxon>Poaceae</taxon>
        <taxon>BOP clade</taxon>
        <taxon>Pooideae</taxon>
        <taxon>Stipodae</taxon>
        <taxon>Brachypodieae</taxon>
        <taxon>Brachypodium</taxon>
    </lineage>
</organism>
<dbReference type="EMBL" id="CM000880">
    <property type="protein sequence ID" value="PNT77290.1"/>
    <property type="molecule type" value="Genomic_DNA"/>
</dbReference>
<feature type="transmembrane region" description="Helical" evidence="1">
    <location>
        <begin position="110"/>
        <end position="134"/>
    </location>
</feature>
<evidence type="ECO:0000313" key="4">
    <source>
        <dbReference type="Proteomes" id="UP000008810"/>
    </source>
</evidence>
<dbReference type="Gramene" id="PNT77290">
    <property type="protein sequence ID" value="PNT77290"/>
    <property type="gene ID" value="BRADI_1g60650v3"/>
</dbReference>
<proteinExistence type="predicted"/>
<evidence type="ECO:0000313" key="2">
    <source>
        <dbReference type="EMBL" id="PNT77291.1"/>
    </source>
</evidence>
<dbReference type="InParanoid" id="A0A2K2DSN5"/>
<dbReference type="Gramene" id="PNT77291">
    <property type="protein sequence ID" value="PNT77291"/>
    <property type="gene ID" value="BRADI_1g60650v3"/>
</dbReference>
<reference evidence="2" key="2">
    <citation type="submission" date="2017-06" db="EMBL/GenBank/DDBJ databases">
        <title>WGS assembly of Brachypodium distachyon.</title>
        <authorList>
            <consortium name="The International Brachypodium Initiative"/>
            <person name="Lucas S."/>
            <person name="Harmon-Smith M."/>
            <person name="Lail K."/>
            <person name="Tice H."/>
            <person name="Grimwood J."/>
            <person name="Bruce D."/>
            <person name="Barry K."/>
            <person name="Shu S."/>
            <person name="Lindquist E."/>
            <person name="Wang M."/>
            <person name="Pitluck S."/>
            <person name="Vogel J.P."/>
            <person name="Garvin D.F."/>
            <person name="Mockler T.C."/>
            <person name="Schmutz J."/>
            <person name="Rokhsar D."/>
            <person name="Bevan M.W."/>
        </authorList>
    </citation>
    <scope>NUCLEOTIDE SEQUENCE</scope>
    <source>
        <strain evidence="2">Bd21</strain>
    </source>
</reference>
<dbReference type="Proteomes" id="UP000008810">
    <property type="component" value="Chromosome 1"/>
</dbReference>
<gene>
    <name evidence="2" type="ORF">BRADI_1g60650v3</name>
</gene>
<dbReference type="AlphaFoldDB" id="A0A2K2DSN5"/>
<protein>
    <submittedName>
        <fullName evidence="2 3">Uncharacterized protein</fullName>
    </submittedName>
</protein>
<reference evidence="2 3" key="1">
    <citation type="journal article" date="2010" name="Nature">
        <title>Genome sequencing and analysis of the model grass Brachypodium distachyon.</title>
        <authorList>
            <consortium name="International Brachypodium Initiative"/>
        </authorList>
    </citation>
    <scope>NUCLEOTIDE SEQUENCE [LARGE SCALE GENOMIC DNA]</scope>
    <source>
        <strain evidence="2 3">Bd21</strain>
    </source>
</reference>
<accession>A0A2K2DSN5</accession>